<evidence type="ECO:0000256" key="2">
    <source>
        <dbReference type="ARBA" id="ARBA00022448"/>
    </source>
</evidence>
<proteinExistence type="inferred from homology"/>
<dbReference type="OrthoDB" id="15356at2759"/>
<accession>A0A0C4DWH0</accession>
<evidence type="ECO:0000313" key="11">
    <source>
        <dbReference type="Proteomes" id="UP000011715"/>
    </source>
</evidence>
<feature type="transmembrane region" description="Helical" evidence="8">
    <location>
        <begin position="78"/>
        <end position="97"/>
    </location>
</feature>
<dbReference type="EMBL" id="ADBL01001029">
    <property type="status" value="NOT_ANNOTATED_CDS"/>
    <property type="molecule type" value="Genomic_DNA"/>
</dbReference>
<evidence type="ECO:0000256" key="4">
    <source>
        <dbReference type="ARBA" id="ARBA00022927"/>
    </source>
</evidence>
<evidence type="ECO:0008006" key="12">
    <source>
        <dbReference type="Google" id="ProtNLM"/>
    </source>
</evidence>
<dbReference type="Proteomes" id="UP000011715">
    <property type="component" value="Unassembled WGS sequence"/>
</dbReference>
<comment type="subcellular location">
    <subcellularLocation>
        <location evidence="1">Membrane</location>
    </subcellularLocation>
</comment>
<dbReference type="STRING" id="644358.A0A0C4DWH0"/>
<protein>
    <recommendedName>
        <fullName evidence="12">Yos1-like protein</fullName>
    </recommendedName>
</protein>
<keyword evidence="3 8" id="KW-0812">Transmembrane</keyword>
<keyword evidence="6 8" id="KW-0472">Membrane</keyword>
<comment type="similarity">
    <text evidence="7">Belongs to the YOS1 family.</text>
</comment>
<dbReference type="PANTHER" id="PTHR15858">
    <property type="entry name" value="IMMEDIATE EARLY RESPONSE 3-INTERACTING PROTEIN 1"/>
    <property type="match status" value="1"/>
</dbReference>
<dbReference type="GO" id="GO:0015031">
    <property type="term" value="P:protein transport"/>
    <property type="evidence" value="ECO:0007669"/>
    <property type="project" value="UniProtKB-KW"/>
</dbReference>
<dbReference type="Pfam" id="PF08571">
    <property type="entry name" value="Yos1"/>
    <property type="match status" value="1"/>
</dbReference>
<evidence type="ECO:0000256" key="5">
    <source>
        <dbReference type="ARBA" id="ARBA00022989"/>
    </source>
</evidence>
<gene>
    <name evidence="9" type="ORF">MAPG_04350</name>
</gene>
<feature type="transmembrane region" description="Helical" evidence="8">
    <location>
        <begin position="20"/>
        <end position="38"/>
    </location>
</feature>
<dbReference type="EMBL" id="GL876968">
    <property type="protein sequence ID" value="KLU85322.1"/>
    <property type="molecule type" value="Genomic_DNA"/>
</dbReference>
<dbReference type="AlphaFoldDB" id="A0A0C4DWH0"/>
<dbReference type="eggNOG" id="KOG4779">
    <property type="taxonomic scope" value="Eukaryota"/>
</dbReference>
<evidence type="ECO:0000256" key="3">
    <source>
        <dbReference type="ARBA" id="ARBA00022692"/>
    </source>
</evidence>
<organism evidence="10 11">
    <name type="scientific">Magnaporthiopsis poae (strain ATCC 64411 / 73-15)</name>
    <name type="common">Kentucky bluegrass fungus</name>
    <name type="synonym">Magnaporthe poae</name>
    <dbReference type="NCBI Taxonomy" id="644358"/>
    <lineage>
        <taxon>Eukaryota</taxon>
        <taxon>Fungi</taxon>
        <taxon>Dikarya</taxon>
        <taxon>Ascomycota</taxon>
        <taxon>Pezizomycotina</taxon>
        <taxon>Sordariomycetes</taxon>
        <taxon>Sordariomycetidae</taxon>
        <taxon>Magnaporthales</taxon>
        <taxon>Magnaporthaceae</taxon>
        <taxon>Magnaporthiopsis</taxon>
    </lineage>
</organism>
<evidence type="ECO:0000256" key="1">
    <source>
        <dbReference type="ARBA" id="ARBA00004370"/>
    </source>
</evidence>
<evidence type="ECO:0000313" key="9">
    <source>
        <dbReference type="EMBL" id="KLU85322.1"/>
    </source>
</evidence>
<keyword evidence="11" id="KW-1185">Reference proteome</keyword>
<reference evidence="9" key="3">
    <citation type="submission" date="2011-03" db="EMBL/GenBank/DDBJ databases">
        <title>Annotation of Magnaporthe poae ATCC 64411.</title>
        <authorList>
            <person name="Ma L.-J."/>
            <person name="Dead R."/>
            <person name="Young S.K."/>
            <person name="Zeng Q."/>
            <person name="Gargeya S."/>
            <person name="Fitzgerald M."/>
            <person name="Haas B."/>
            <person name="Abouelleil A."/>
            <person name="Alvarado L."/>
            <person name="Arachchi H.M."/>
            <person name="Berlin A."/>
            <person name="Brown A."/>
            <person name="Chapman S.B."/>
            <person name="Chen Z."/>
            <person name="Dunbar C."/>
            <person name="Freedman E."/>
            <person name="Gearin G."/>
            <person name="Gellesch M."/>
            <person name="Goldberg J."/>
            <person name="Griggs A."/>
            <person name="Gujja S."/>
            <person name="Heiman D."/>
            <person name="Howarth C."/>
            <person name="Larson L."/>
            <person name="Lui A."/>
            <person name="MacDonald P.J.P."/>
            <person name="Mehta T."/>
            <person name="Montmayeur A."/>
            <person name="Murphy C."/>
            <person name="Neiman D."/>
            <person name="Pearson M."/>
            <person name="Priest M."/>
            <person name="Roberts A."/>
            <person name="Saif S."/>
            <person name="Shea T."/>
            <person name="Shenoy N."/>
            <person name="Sisk P."/>
            <person name="Stolte C."/>
            <person name="Sykes S."/>
            <person name="Yandava C."/>
            <person name="Wortman J."/>
            <person name="Nusbaum C."/>
            <person name="Birren B."/>
        </authorList>
    </citation>
    <scope>NUCLEOTIDE SEQUENCE</scope>
    <source>
        <strain evidence="9">ATCC 64411</strain>
    </source>
</reference>
<dbReference type="OMA" id="VQTVMRM"/>
<dbReference type="InterPro" id="IPR013880">
    <property type="entry name" value="Yos1"/>
</dbReference>
<name>A0A0C4DWH0_MAGP6</name>
<evidence type="ECO:0000256" key="8">
    <source>
        <dbReference type="SAM" id="Phobius"/>
    </source>
</evidence>
<dbReference type="EnsemblFungi" id="MAPG_04350T0">
    <property type="protein sequence ID" value="MAPG_04350T0"/>
    <property type="gene ID" value="MAPG_04350"/>
</dbReference>
<dbReference type="GO" id="GO:0030134">
    <property type="term" value="C:COPII-coated ER to Golgi transport vesicle"/>
    <property type="evidence" value="ECO:0007669"/>
    <property type="project" value="TreeGrafter"/>
</dbReference>
<evidence type="ECO:0000256" key="6">
    <source>
        <dbReference type="ARBA" id="ARBA00023136"/>
    </source>
</evidence>
<dbReference type="PANTHER" id="PTHR15858:SF0">
    <property type="entry name" value="IMMEDIATE EARLY RESPONSE 3-INTERACTING PROTEIN 1"/>
    <property type="match status" value="1"/>
</dbReference>
<keyword evidence="4" id="KW-0653">Protein transport</keyword>
<sequence>MKPLNADALHSLELPLKRGMAPAFPVSVLLINAVAILSEDRFLARLNFSPSSYDPAFGQSPDASVKARTINLIASVRTLMRIPLIIVNTLIIIYEIVFG</sequence>
<dbReference type="GO" id="GO:0005789">
    <property type="term" value="C:endoplasmic reticulum membrane"/>
    <property type="evidence" value="ECO:0007669"/>
    <property type="project" value="TreeGrafter"/>
</dbReference>
<keyword evidence="2" id="KW-0813">Transport</keyword>
<dbReference type="GO" id="GO:0000139">
    <property type="term" value="C:Golgi membrane"/>
    <property type="evidence" value="ECO:0007669"/>
    <property type="project" value="TreeGrafter"/>
</dbReference>
<reference evidence="9" key="1">
    <citation type="submission" date="2010-05" db="EMBL/GenBank/DDBJ databases">
        <title>The Genome Sequence of Magnaporthe poae strain ATCC 64411.</title>
        <authorList>
            <consortium name="The Broad Institute Genome Sequencing Platform"/>
            <consortium name="Broad Institute Genome Sequencing Center for Infectious Disease"/>
            <person name="Ma L.-J."/>
            <person name="Dead R."/>
            <person name="Young S."/>
            <person name="Zeng Q."/>
            <person name="Koehrsen M."/>
            <person name="Alvarado L."/>
            <person name="Berlin A."/>
            <person name="Chapman S.B."/>
            <person name="Chen Z."/>
            <person name="Freedman E."/>
            <person name="Gellesch M."/>
            <person name="Goldberg J."/>
            <person name="Griggs A."/>
            <person name="Gujja S."/>
            <person name="Heilman E.R."/>
            <person name="Heiman D."/>
            <person name="Hepburn T."/>
            <person name="Howarth C."/>
            <person name="Jen D."/>
            <person name="Larson L."/>
            <person name="Mehta T."/>
            <person name="Neiman D."/>
            <person name="Pearson M."/>
            <person name="Roberts A."/>
            <person name="Saif S."/>
            <person name="Shea T."/>
            <person name="Shenoy N."/>
            <person name="Sisk P."/>
            <person name="Stolte C."/>
            <person name="Sykes S."/>
            <person name="Walk T."/>
            <person name="White J."/>
            <person name="Yandava C."/>
            <person name="Haas B."/>
            <person name="Nusbaum C."/>
            <person name="Birren B."/>
        </authorList>
    </citation>
    <scope>NUCLEOTIDE SEQUENCE</scope>
    <source>
        <strain evidence="9">ATCC 64411</strain>
    </source>
</reference>
<reference evidence="11" key="2">
    <citation type="submission" date="2010-05" db="EMBL/GenBank/DDBJ databases">
        <title>The genome sequence of Magnaporthe poae strain ATCC 64411.</title>
        <authorList>
            <person name="Ma L.-J."/>
            <person name="Dead R."/>
            <person name="Young S."/>
            <person name="Zeng Q."/>
            <person name="Koehrsen M."/>
            <person name="Alvarado L."/>
            <person name="Berlin A."/>
            <person name="Chapman S.B."/>
            <person name="Chen Z."/>
            <person name="Freedman E."/>
            <person name="Gellesch M."/>
            <person name="Goldberg J."/>
            <person name="Griggs A."/>
            <person name="Gujja S."/>
            <person name="Heilman E.R."/>
            <person name="Heiman D."/>
            <person name="Hepburn T."/>
            <person name="Howarth C."/>
            <person name="Jen D."/>
            <person name="Larson L."/>
            <person name="Mehta T."/>
            <person name="Neiman D."/>
            <person name="Pearson M."/>
            <person name="Roberts A."/>
            <person name="Saif S."/>
            <person name="Shea T."/>
            <person name="Shenoy N."/>
            <person name="Sisk P."/>
            <person name="Stolte C."/>
            <person name="Sykes S."/>
            <person name="Walk T."/>
            <person name="White J."/>
            <person name="Yandava C."/>
            <person name="Haas B."/>
            <person name="Nusbaum C."/>
            <person name="Birren B."/>
        </authorList>
    </citation>
    <scope>NUCLEOTIDE SEQUENCE [LARGE SCALE GENOMIC DNA]</scope>
    <source>
        <strain evidence="11">ATCC 64411 / 73-15</strain>
    </source>
</reference>
<dbReference type="VEuPathDB" id="FungiDB:MAPG_04350"/>
<reference evidence="10" key="4">
    <citation type="journal article" date="2015" name="G3 (Bethesda)">
        <title>Genome sequences of three phytopathogenic species of the Magnaporthaceae family of fungi.</title>
        <authorList>
            <person name="Okagaki L.H."/>
            <person name="Nunes C.C."/>
            <person name="Sailsbery J."/>
            <person name="Clay B."/>
            <person name="Brown D."/>
            <person name="John T."/>
            <person name="Oh Y."/>
            <person name="Young N."/>
            <person name="Fitzgerald M."/>
            <person name="Haas B.J."/>
            <person name="Zeng Q."/>
            <person name="Young S."/>
            <person name="Adiconis X."/>
            <person name="Fan L."/>
            <person name="Levin J.Z."/>
            <person name="Mitchell T.K."/>
            <person name="Okubara P.A."/>
            <person name="Farman M.L."/>
            <person name="Kohn L.M."/>
            <person name="Birren B."/>
            <person name="Ma L.-J."/>
            <person name="Dean R.A."/>
        </authorList>
    </citation>
    <scope>NUCLEOTIDE SEQUENCE</scope>
    <source>
        <strain evidence="10">ATCC 64411 / 73-15</strain>
    </source>
</reference>
<evidence type="ECO:0000256" key="7">
    <source>
        <dbReference type="ARBA" id="ARBA00024203"/>
    </source>
</evidence>
<keyword evidence="5 8" id="KW-1133">Transmembrane helix</keyword>
<evidence type="ECO:0000313" key="10">
    <source>
        <dbReference type="EnsemblFungi" id="MAPG_04350T0"/>
    </source>
</evidence>
<dbReference type="GO" id="GO:0006888">
    <property type="term" value="P:endoplasmic reticulum to Golgi vesicle-mediated transport"/>
    <property type="evidence" value="ECO:0007669"/>
    <property type="project" value="TreeGrafter"/>
</dbReference>
<reference evidence="10" key="5">
    <citation type="submission" date="2015-06" db="UniProtKB">
        <authorList>
            <consortium name="EnsemblFungi"/>
        </authorList>
    </citation>
    <scope>IDENTIFICATION</scope>
    <source>
        <strain evidence="10">ATCC 64411</strain>
    </source>
</reference>